<dbReference type="SUPFAM" id="SSF51261">
    <property type="entry name" value="Duplicated hybrid motif"/>
    <property type="match status" value="1"/>
</dbReference>
<evidence type="ECO:0000256" key="2">
    <source>
        <dbReference type="ARBA" id="ARBA00004196"/>
    </source>
</evidence>
<reference evidence="11" key="1">
    <citation type="submission" date="2023-06" db="EMBL/GenBank/DDBJ databases">
        <authorList>
            <person name="Zhang S."/>
        </authorList>
    </citation>
    <scope>NUCLEOTIDE SEQUENCE</scope>
    <source>
        <strain evidence="11">SG2303</strain>
    </source>
</reference>
<dbReference type="InterPro" id="IPR050570">
    <property type="entry name" value="Cell_wall_metabolism_enzyme"/>
</dbReference>
<dbReference type="Pfam" id="PF22310">
    <property type="entry name" value="NMB0315_dom_I"/>
    <property type="match status" value="1"/>
</dbReference>
<keyword evidence="12" id="KW-1185">Reference proteome</keyword>
<dbReference type="Proteomes" id="UP001168540">
    <property type="component" value="Unassembled WGS sequence"/>
</dbReference>
<accession>A0ABT7XI66</accession>
<organism evidence="11 12">
    <name type="scientific">Crenobacter oryzisoli</name>
    <dbReference type="NCBI Taxonomy" id="3056844"/>
    <lineage>
        <taxon>Bacteria</taxon>
        <taxon>Pseudomonadati</taxon>
        <taxon>Pseudomonadota</taxon>
        <taxon>Betaproteobacteria</taxon>
        <taxon>Neisseriales</taxon>
        <taxon>Neisseriaceae</taxon>
        <taxon>Crenobacter</taxon>
    </lineage>
</organism>
<evidence type="ECO:0000313" key="12">
    <source>
        <dbReference type="Proteomes" id="UP001168540"/>
    </source>
</evidence>
<dbReference type="EMBL" id="JAUEDK010000002">
    <property type="protein sequence ID" value="MDN0073492.1"/>
    <property type="molecule type" value="Genomic_DNA"/>
</dbReference>
<dbReference type="PANTHER" id="PTHR21666:SF288">
    <property type="entry name" value="CELL DIVISION PROTEIN YTFB"/>
    <property type="match status" value="1"/>
</dbReference>
<comment type="caution">
    <text evidence="11">The sequence shown here is derived from an EMBL/GenBank/DDBJ whole genome shotgun (WGS) entry which is preliminary data.</text>
</comment>
<dbReference type="Gene3D" id="2.70.70.10">
    <property type="entry name" value="Glucose Permease (Domain IIA)"/>
    <property type="match status" value="1"/>
</dbReference>
<dbReference type="Pfam" id="PF19425">
    <property type="entry name" value="Csd3_N2"/>
    <property type="match status" value="1"/>
</dbReference>
<evidence type="ECO:0000256" key="5">
    <source>
        <dbReference type="ARBA" id="ARBA00022801"/>
    </source>
</evidence>
<dbReference type="InterPro" id="IPR045834">
    <property type="entry name" value="Csd3_N2"/>
</dbReference>
<feature type="domain" description="DD-carboxypeptidase/endopeptidase Mpg-like N-terminal" evidence="10">
    <location>
        <begin position="50"/>
        <end position="131"/>
    </location>
</feature>
<dbReference type="RefSeq" id="WP_289828019.1">
    <property type="nucleotide sequence ID" value="NZ_JAUEDK010000002.1"/>
</dbReference>
<keyword evidence="3" id="KW-0645">Protease</keyword>
<evidence type="ECO:0000256" key="1">
    <source>
        <dbReference type="ARBA" id="ARBA00001947"/>
    </source>
</evidence>
<keyword evidence="5" id="KW-0378">Hydrolase</keyword>
<dbReference type="InterPro" id="IPR054512">
    <property type="entry name" value="NMB0315-like_N"/>
</dbReference>
<feature type="domain" description="Csd3-like second N-terminal" evidence="9">
    <location>
        <begin position="152"/>
        <end position="266"/>
    </location>
</feature>
<keyword evidence="4" id="KW-0479">Metal-binding</keyword>
<evidence type="ECO:0000259" key="9">
    <source>
        <dbReference type="Pfam" id="PF19425"/>
    </source>
</evidence>
<dbReference type="PANTHER" id="PTHR21666">
    <property type="entry name" value="PEPTIDASE-RELATED"/>
    <property type="match status" value="1"/>
</dbReference>
<comment type="cofactor">
    <cofactor evidence="1">
        <name>Zn(2+)</name>
        <dbReference type="ChEBI" id="CHEBI:29105"/>
    </cofactor>
</comment>
<dbReference type="Pfam" id="PF01551">
    <property type="entry name" value="Peptidase_M23"/>
    <property type="match status" value="1"/>
</dbReference>
<sequence length="418" mass="45053">MASLPLFGMVTAYAITADEAETAAVKVQQVTETLALALPPLTESSSNTRYWREEPIRRGDTIAALLHRLGINDGDANGFLASNSKARDLLKLKPGQTVSVKTNDDGKLFAMQFLNDDDNGEKQLVAIEKANDGKWQTSADPVDTQMVPTVRSVTVRNNVASALTQAEVPAEVLAQLSDIFADKLDVAKLRAGDRLQLVYETYLYQGAPITTGNVLAAEIDSQGKHYGAFYFAQGDDSGAYYDENGHPFKQGFSRQPVANARVSSPFGLRYHPILHALRLHAGIDFAAAIGTPIIAPADGVVMSAQRENGYGNVVTLRHNAKMTTLYAHMSRFAAGLKAGEAVKAGDVIGYIGTTGRSTGPHLHFEVRVNGQAVDPATSALPTRTLTQSEQLAFRQQSVKLAQDLKLLRAIPTTVAQFD</sequence>
<evidence type="ECO:0000256" key="3">
    <source>
        <dbReference type="ARBA" id="ARBA00022670"/>
    </source>
</evidence>
<gene>
    <name evidence="11" type="ORF">QU481_01080</name>
</gene>
<evidence type="ECO:0000259" key="10">
    <source>
        <dbReference type="Pfam" id="PF22310"/>
    </source>
</evidence>
<dbReference type="InterPro" id="IPR011055">
    <property type="entry name" value="Dup_hybrid_motif"/>
</dbReference>
<evidence type="ECO:0000256" key="6">
    <source>
        <dbReference type="ARBA" id="ARBA00022833"/>
    </source>
</evidence>
<keyword evidence="6" id="KW-0862">Zinc</keyword>
<proteinExistence type="predicted"/>
<dbReference type="Gene3D" id="3.10.450.350">
    <property type="match status" value="2"/>
</dbReference>
<evidence type="ECO:0000256" key="4">
    <source>
        <dbReference type="ARBA" id="ARBA00022723"/>
    </source>
</evidence>
<protein>
    <submittedName>
        <fullName evidence="11">Peptidoglycan DD-metalloendopeptidase family protein</fullName>
    </submittedName>
</protein>
<feature type="domain" description="M23ase beta-sheet core" evidence="8">
    <location>
        <begin position="279"/>
        <end position="375"/>
    </location>
</feature>
<keyword evidence="7" id="KW-0482">Metalloprotease</keyword>
<dbReference type="CDD" id="cd12797">
    <property type="entry name" value="M23_peptidase"/>
    <property type="match status" value="1"/>
</dbReference>
<dbReference type="InterPro" id="IPR016047">
    <property type="entry name" value="M23ase_b-sheet_dom"/>
</dbReference>
<comment type="subcellular location">
    <subcellularLocation>
        <location evidence="2">Cell envelope</location>
    </subcellularLocation>
</comment>
<name>A0ABT7XI66_9NEIS</name>
<evidence type="ECO:0000259" key="8">
    <source>
        <dbReference type="Pfam" id="PF01551"/>
    </source>
</evidence>
<evidence type="ECO:0000256" key="7">
    <source>
        <dbReference type="ARBA" id="ARBA00023049"/>
    </source>
</evidence>
<evidence type="ECO:0000313" key="11">
    <source>
        <dbReference type="EMBL" id="MDN0073492.1"/>
    </source>
</evidence>